<name>A0ABV1BUH2_9FIRM</name>
<comment type="caution">
    <text evidence="2">The sequence shown here is derived from an EMBL/GenBank/DDBJ whole genome shotgun (WGS) entry which is preliminary data.</text>
</comment>
<evidence type="ECO:0000256" key="1">
    <source>
        <dbReference type="SAM" id="Phobius"/>
    </source>
</evidence>
<evidence type="ECO:0000313" key="3">
    <source>
        <dbReference type="Proteomes" id="UP001442364"/>
    </source>
</evidence>
<accession>A0ABV1BUH2</accession>
<proteinExistence type="predicted"/>
<dbReference type="RefSeq" id="WP_022501923.1">
    <property type="nucleotide sequence ID" value="NZ_DAWCMB010000345.1"/>
</dbReference>
<sequence>MLNENKVKMMTKMAIYEKNEGRKMLRTAKYFKGDFIAFGILKTLITTTFAFMIVAIMYVLCNAEGLVENINSMDYLAFGRRVAIYYIGMLVIFTVIAAVVYNVQYERSRKGLKKYFSRLNKLERFYNSQKKRK</sequence>
<gene>
    <name evidence="2" type="ORF">WMO14_05820</name>
</gene>
<keyword evidence="3" id="KW-1185">Reference proteome</keyword>
<dbReference type="Proteomes" id="UP001442364">
    <property type="component" value="Unassembled WGS sequence"/>
</dbReference>
<feature type="transmembrane region" description="Helical" evidence="1">
    <location>
        <begin position="35"/>
        <end position="60"/>
    </location>
</feature>
<keyword evidence="1" id="KW-0812">Transmembrane</keyword>
<feature type="transmembrane region" description="Helical" evidence="1">
    <location>
        <begin position="83"/>
        <end position="103"/>
    </location>
</feature>
<protein>
    <submittedName>
        <fullName evidence="2">Uncharacterized protein</fullName>
    </submittedName>
</protein>
<keyword evidence="1" id="KW-0472">Membrane</keyword>
<evidence type="ECO:0000313" key="2">
    <source>
        <dbReference type="EMBL" id="MEQ2379396.1"/>
    </source>
</evidence>
<organism evidence="2 3">
    <name type="scientific">[Lactobacillus] rogosae</name>
    <dbReference type="NCBI Taxonomy" id="706562"/>
    <lineage>
        <taxon>Bacteria</taxon>
        <taxon>Bacillati</taxon>
        <taxon>Bacillota</taxon>
        <taxon>Clostridia</taxon>
        <taxon>Lachnospirales</taxon>
        <taxon>Lachnospiraceae</taxon>
        <taxon>Lachnospira</taxon>
    </lineage>
</organism>
<reference evidence="2 3" key="1">
    <citation type="submission" date="2024-03" db="EMBL/GenBank/DDBJ databases">
        <title>Human intestinal bacterial collection.</title>
        <authorList>
            <person name="Pauvert C."/>
            <person name="Hitch T.C.A."/>
            <person name="Clavel T."/>
        </authorList>
    </citation>
    <scope>NUCLEOTIDE SEQUENCE [LARGE SCALE GENOMIC DNA]</scope>
    <source>
        <strain evidence="2 3">CLA-AA-H255</strain>
    </source>
</reference>
<keyword evidence="1" id="KW-1133">Transmembrane helix</keyword>
<dbReference type="EMBL" id="JBBMER010000003">
    <property type="protein sequence ID" value="MEQ2379396.1"/>
    <property type="molecule type" value="Genomic_DNA"/>
</dbReference>